<feature type="compositionally biased region" description="Low complexity" evidence="1">
    <location>
        <begin position="1"/>
        <end position="23"/>
    </location>
</feature>
<evidence type="ECO:0000256" key="1">
    <source>
        <dbReference type="SAM" id="MobiDB-lite"/>
    </source>
</evidence>
<keyword evidence="4" id="KW-1185">Reference proteome</keyword>
<dbReference type="AlphaFoldDB" id="A0AAN7T096"/>
<dbReference type="Proteomes" id="UP001309876">
    <property type="component" value="Unassembled WGS sequence"/>
</dbReference>
<feature type="transmembrane region" description="Helical" evidence="2">
    <location>
        <begin position="39"/>
        <end position="62"/>
    </location>
</feature>
<gene>
    <name evidence="3" type="ORF">LTR05_003755</name>
</gene>
<comment type="caution">
    <text evidence="3">The sequence shown here is derived from an EMBL/GenBank/DDBJ whole genome shotgun (WGS) entry which is preliminary data.</text>
</comment>
<feature type="region of interest" description="Disordered" evidence="1">
    <location>
        <begin position="1"/>
        <end position="33"/>
    </location>
</feature>
<keyword evidence="2" id="KW-1133">Transmembrane helix</keyword>
<organism evidence="3 4">
    <name type="scientific">Lithohypha guttulata</name>
    <dbReference type="NCBI Taxonomy" id="1690604"/>
    <lineage>
        <taxon>Eukaryota</taxon>
        <taxon>Fungi</taxon>
        <taxon>Dikarya</taxon>
        <taxon>Ascomycota</taxon>
        <taxon>Pezizomycotina</taxon>
        <taxon>Eurotiomycetes</taxon>
        <taxon>Chaetothyriomycetidae</taxon>
        <taxon>Chaetothyriales</taxon>
        <taxon>Trichomeriaceae</taxon>
        <taxon>Lithohypha</taxon>
    </lineage>
</organism>
<evidence type="ECO:0000313" key="3">
    <source>
        <dbReference type="EMBL" id="KAK5086587.1"/>
    </source>
</evidence>
<reference evidence="3 4" key="1">
    <citation type="submission" date="2023-08" db="EMBL/GenBank/DDBJ databases">
        <title>Black Yeasts Isolated from many extreme environments.</title>
        <authorList>
            <person name="Coleine C."/>
            <person name="Stajich J.E."/>
            <person name="Selbmann L."/>
        </authorList>
    </citation>
    <scope>NUCLEOTIDE SEQUENCE [LARGE SCALE GENOMIC DNA]</scope>
    <source>
        <strain evidence="3 4">CCFEE 5910</strain>
    </source>
</reference>
<keyword evidence="2" id="KW-0472">Membrane</keyword>
<protein>
    <submittedName>
        <fullName evidence="3">Uncharacterized protein</fullName>
    </submittedName>
</protein>
<accession>A0AAN7T096</accession>
<name>A0AAN7T096_9EURO</name>
<keyword evidence="2" id="KW-0812">Transmembrane</keyword>
<dbReference type="EMBL" id="JAVRRJ010000003">
    <property type="protein sequence ID" value="KAK5086587.1"/>
    <property type="molecule type" value="Genomic_DNA"/>
</dbReference>
<sequence>MASTLPPTSSDSAMTSAASSDPAKTASPEPTIKSNTGTVAGAAVGCFFAGLLIASILAFVFYRRRSKRSKRTPKTSESSSMDELHEVSFVNDVGFAKAWDKRLPQPDSDQSIAHLASRTLDEIELFVEEFCNNKPTMLGTLSTTSGLSSFDSPHLDASLDFLLQKATSPTVLIKHCIAFFLLQKIDPSSNVGKSLLPREYIIPNSTATSSYGEAVRQIEQAFQPWVRGDSNKRSSALNGVIIHLSELGIKLFSQPSTFEWQWGQSNSRPTLAIDLGSNEIVVLPGLDKTTDQRTELLTTPICLVKPRTASWAE</sequence>
<proteinExistence type="predicted"/>
<evidence type="ECO:0000313" key="4">
    <source>
        <dbReference type="Proteomes" id="UP001309876"/>
    </source>
</evidence>
<evidence type="ECO:0000256" key="2">
    <source>
        <dbReference type="SAM" id="Phobius"/>
    </source>
</evidence>